<accession>A0ACB7PM71</accession>
<sequence>MAAPPVDDAALSTPRCQVPMDQTAQKGVAFLRHLTLRPRRVFPRVGKDKWASIPVPEFERFQWKVLSILVSSFQNVLFLDADCLSILNPDPIFHQGSKPFTSAGLITWPDFWTSTASPLFYKVAGDIDIPPITSRATSESGIIHYYPLLSQHGAGEGDKETFLQAALVLEALRQKGAYQQPTAWMRSGAGAGVKKGYYDVKKPPVVHGRSARGKWTGMFLLQMDPMEDYRAVMAAIKVSKRDEAEGIVIEDFLTNSTFLDTLGDLKPEYHGHSMFFHHSGVKPDFTRILDEKWGLVKTDEEGRYVRMWDHIGWVIDTLGRDVEKLLWEDSMQVYCQEELAQFKRLQNVCVKMHLIHGQLYA</sequence>
<keyword evidence="1" id="KW-0328">Glycosyltransferase</keyword>
<dbReference type="Proteomes" id="UP000724584">
    <property type="component" value="Unassembled WGS sequence"/>
</dbReference>
<name>A0ACB7PM71_9PEZI</name>
<proteinExistence type="predicted"/>
<reference evidence="1 2" key="1">
    <citation type="journal article" date="2021" name="Nat. Commun.">
        <title>Genetic determinants of endophytism in the Arabidopsis root mycobiome.</title>
        <authorList>
            <person name="Mesny F."/>
            <person name="Miyauchi S."/>
            <person name="Thiergart T."/>
            <person name="Pickel B."/>
            <person name="Atanasova L."/>
            <person name="Karlsson M."/>
            <person name="Huettel B."/>
            <person name="Barry K.W."/>
            <person name="Haridas S."/>
            <person name="Chen C."/>
            <person name="Bauer D."/>
            <person name="Andreopoulos W."/>
            <person name="Pangilinan J."/>
            <person name="LaButti K."/>
            <person name="Riley R."/>
            <person name="Lipzen A."/>
            <person name="Clum A."/>
            <person name="Drula E."/>
            <person name="Henrissat B."/>
            <person name="Kohler A."/>
            <person name="Grigoriev I.V."/>
            <person name="Martin F.M."/>
            <person name="Hacquard S."/>
        </authorList>
    </citation>
    <scope>NUCLEOTIDE SEQUENCE [LARGE SCALE GENOMIC DNA]</scope>
    <source>
        <strain evidence="1 2">MPI-SDFR-AT-0079</strain>
    </source>
</reference>
<keyword evidence="1" id="KW-0808">Transferase</keyword>
<protein>
    <submittedName>
        <fullName evidence="1">Mannosyltransferase putative-domain-containing protein</fullName>
    </submittedName>
</protein>
<dbReference type="EMBL" id="JAGIZQ010000001">
    <property type="protein sequence ID" value="KAH6650329.1"/>
    <property type="molecule type" value="Genomic_DNA"/>
</dbReference>
<comment type="caution">
    <text evidence="1">The sequence shown here is derived from an EMBL/GenBank/DDBJ whole genome shotgun (WGS) entry which is preliminary data.</text>
</comment>
<keyword evidence="2" id="KW-1185">Reference proteome</keyword>
<evidence type="ECO:0000313" key="2">
    <source>
        <dbReference type="Proteomes" id="UP000724584"/>
    </source>
</evidence>
<gene>
    <name evidence="1" type="ORF">F5144DRAFT_588829</name>
</gene>
<evidence type="ECO:0000313" key="1">
    <source>
        <dbReference type="EMBL" id="KAH6650329.1"/>
    </source>
</evidence>
<organism evidence="1 2">
    <name type="scientific">Chaetomium tenue</name>
    <dbReference type="NCBI Taxonomy" id="1854479"/>
    <lineage>
        <taxon>Eukaryota</taxon>
        <taxon>Fungi</taxon>
        <taxon>Dikarya</taxon>
        <taxon>Ascomycota</taxon>
        <taxon>Pezizomycotina</taxon>
        <taxon>Sordariomycetes</taxon>
        <taxon>Sordariomycetidae</taxon>
        <taxon>Sordariales</taxon>
        <taxon>Chaetomiaceae</taxon>
        <taxon>Chaetomium</taxon>
    </lineage>
</organism>